<comment type="caution">
    <text evidence="2">The sequence shown here is derived from an EMBL/GenBank/DDBJ whole genome shotgun (WGS) entry which is preliminary data.</text>
</comment>
<dbReference type="PANTHER" id="PTHR14237">
    <property type="entry name" value="MOLYBDOPTERIN COFACTOR SULFURASE MOSC"/>
    <property type="match status" value="1"/>
</dbReference>
<dbReference type="GO" id="GO:0030151">
    <property type="term" value="F:molybdenum ion binding"/>
    <property type="evidence" value="ECO:0007669"/>
    <property type="project" value="InterPro"/>
</dbReference>
<dbReference type="GO" id="GO:0043546">
    <property type="term" value="F:molybdopterin cofactor binding"/>
    <property type="evidence" value="ECO:0007669"/>
    <property type="project" value="TreeGrafter"/>
</dbReference>
<name>A0AAV7WDJ6_PLEWA</name>
<organism evidence="2 3">
    <name type="scientific">Pleurodeles waltl</name>
    <name type="common">Iberian ribbed newt</name>
    <dbReference type="NCBI Taxonomy" id="8319"/>
    <lineage>
        <taxon>Eukaryota</taxon>
        <taxon>Metazoa</taxon>
        <taxon>Chordata</taxon>
        <taxon>Craniata</taxon>
        <taxon>Vertebrata</taxon>
        <taxon>Euteleostomi</taxon>
        <taxon>Amphibia</taxon>
        <taxon>Batrachia</taxon>
        <taxon>Caudata</taxon>
        <taxon>Salamandroidea</taxon>
        <taxon>Salamandridae</taxon>
        <taxon>Pleurodelinae</taxon>
        <taxon>Pleurodeles</taxon>
    </lineage>
</organism>
<gene>
    <name evidence="2" type="ORF">NDU88_006783</name>
</gene>
<reference evidence="2" key="1">
    <citation type="journal article" date="2022" name="bioRxiv">
        <title>Sequencing and chromosome-scale assembly of the giantPleurodeles waltlgenome.</title>
        <authorList>
            <person name="Brown T."/>
            <person name="Elewa A."/>
            <person name="Iarovenko S."/>
            <person name="Subramanian E."/>
            <person name="Araus A.J."/>
            <person name="Petzold A."/>
            <person name="Susuki M."/>
            <person name="Suzuki K.-i.T."/>
            <person name="Hayashi T."/>
            <person name="Toyoda A."/>
            <person name="Oliveira C."/>
            <person name="Osipova E."/>
            <person name="Leigh N.D."/>
            <person name="Simon A."/>
            <person name="Yun M.H."/>
        </authorList>
    </citation>
    <scope>NUCLEOTIDE SEQUENCE</scope>
    <source>
        <strain evidence="2">20211129_DDA</strain>
        <tissue evidence="2">Liver</tissue>
    </source>
</reference>
<dbReference type="PROSITE" id="PS51340">
    <property type="entry name" value="MOSC"/>
    <property type="match status" value="1"/>
</dbReference>
<dbReference type="InterPro" id="IPR005303">
    <property type="entry name" value="MOCOS_middle"/>
</dbReference>
<dbReference type="GO" id="GO:0005743">
    <property type="term" value="C:mitochondrial inner membrane"/>
    <property type="evidence" value="ECO:0007669"/>
    <property type="project" value="TreeGrafter"/>
</dbReference>
<evidence type="ECO:0000313" key="2">
    <source>
        <dbReference type="EMBL" id="KAJ1211423.1"/>
    </source>
</evidence>
<keyword evidence="3" id="KW-1185">Reference proteome</keyword>
<sequence>MSIVATLQAGLQHLSQHRVAWLCAAGLGTSIAAAWLWTSWKRENGARGRGKLEQVGVVSQLLIYPIKSCKGVSVSEAECTPLGLKNGALRDRHWLVIKEDGHMITARQEPRMVFISVSEEKGHLVLHAPDQEDLLVPIKLPKSNPVKDCRIFGKDIQGRDCGDEVANWITTFLKSSEPYRLVQFELNMKPRSSKDTADVFRSTDKVAYPDASPVMLLSETSLEDLNTKLDKKVSIHNFRPCILVSNCSAFQEDSWDNILIGNVQLKRIMACSRCILTTVDPYTGILDRKEPLDTLKSYRMCDPSEKPLYKSSPLFGQYFGVDKTGVLHVGDPVFKMVE</sequence>
<dbReference type="Proteomes" id="UP001066276">
    <property type="component" value="Chromosome 1_2"/>
</dbReference>
<dbReference type="InterPro" id="IPR005302">
    <property type="entry name" value="MoCF_Sase_C"/>
</dbReference>
<dbReference type="SUPFAM" id="SSF50800">
    <property type="entry name" value="PK beta-barrel domain-like"/>
    <property type="match status" value="1"/>
</dbReference>
<dbReference type="InterPro" id="IPR011037">
    <property type="entry name" value="Pyrv_Knase-like_insert_dom_sf"/>
</dbReference>
<proteinExistence type="predicted"/>
<dbReference type="Pfam" id="PF03473">
    <property type="entry name" value="MOSC"/>
    <property type="match status" value="1"/>
</dbReference>
<evidence type="ECO:0000259" key="1">
    <source>
        <dbReference type="PROSITE" id="PS51340"/>
    </source>
</evidence>
<dbReference type="Pfam" id="PF03476">
    <property type="entry name" value="MOSC_N"/>
    <property type="match status" value="1"/>
</dbReference>
<dbReference type="GO" id="GO:0042126">
    <property type="term" value="P:nitrate metabolic process"/>
    <property type="evidence" value="ECO:0007669"/>
    <property type="project" value="TreeGrafter"/>
</dbReference>
<dbReference type="AlphaFoldDB" id="A0AAV7WDJ6"/>
<dbReference type="SUPFAM" id="SSF141673">
    <property type="entry name" value="MOSC N-terminal domain-like"/>
    <property type="match status" value="1"/>
</dbReference>
<evidence type="ECO:0000313" key="3">
    <source>
        <dbReference type="Proteomes" id="UP001066276"/>
    </source>
</evidence>
<protein>
    <recommendedName>
        <fullName evidence="1">MOSC domain-containing protein</fullName>
    </recommendedName>
</protein>
<feature type="domain" description="MOSC" evidence="1">
    <location>
        <begin position="179"/>
        <end position="336"/>
    </location>
</feature>
<dbReference type="EMBL" id="JANPWB010000002">
    <property type="protein sequence ID" value="KAJ1211423.1"/>
    <property type="molecule type" value="Genomic_DNA"/>
</dbReference>
<dbReference type="GO" id="GO:0008940">
    <property type="term" value="F:nitrate reductase activity"/>
    <property type="evidence" value="ECO:0007669"/>
    <property type="project" value="TreeGrafter"/>
</dbReference>
<dbReference type="GO" id="GO:0030170">
    <property type="term" value="F:pyridoxal phosphate binding"/>
    <property type="evidence" value="ECO:0007669"/>
    <property type="project" value="InterPro"/>
</dbReference>
<dbReference type="PANTHER" id="PTHR14237:SF19">
    <property type="entry name" value="MITOCHONDRIAL AMIDOXIME REDUCING COMPONENT 1"/>
    <property type="match status" value="1"/>
</dbReference>
<accession>A0AAV7WDJ6</accession>